<dbReference type="RefSeq" id="WP_096602045.1">
    <property type="nucleotide sequence ID" value="NZ_OBEN01000005.1"/>
</dbReference>
<feature type="domain" description="NlpC/P60" evidence="5">
    <location>
        <begin position="22"/>
        <end position="143"/>
    </location>
</feature>
<name>A0A285NXZ9_9AQUI</name>
<dbReference type="AlphaFoldDB" id="A0A285NXZ9"/>
<dbReference type="PROSITE" id="PS51935">
    <property type="entry name" value="NLPC_P60"/>
    <property type="match status" value="1"/>
</dbReference>
<protein>
    <submittedName>
        <fullName evidence="6">NlpC/P60 family protein</fullName>
    </submittedName>
</protein>
<proteinExistence type="inferred from homology"/>
<evidence type="ECO:0000259" key="5">
    <source>
        <dbReference type="PROSITE" id="PS51935"/>
    </source>
</evidence>
<dbReference type="Pfam" id="PF00877">
    <property type="entry name" value="NLPC_P60"/>
    <property type="match status" value="1"/>
</dbReference>
<dbReference type="OrthoDB" id="9813368at2"/>
<dbReference type="PANTHER" id="PTHR47053">
    <property type="entry name" value="MUREIN DD-ENDOPEPTIDASE MEPH-RELATED"/>
    <property type="match status" value="1"/>
</dbReference>
<dbReference type="GO" id="GO:0008234">
    <property type="term" value="F:cysteine-type peptidase activity"/>
    <property type="evidence" value="ECO:0007669"/>
    <property type="project" value="UniProtKB-KW"/>
</dbReference>
<evidence type="ECO:0000256" key="4">
    <source>
        <dbReference type="ARBA" id="ARBA00022807"/>
    </source>
</evidence>
<evidence type="ECO:0000256" key="2">
    <source>
        <dbReference type="ARBA" id="ARBA00022670"/>
    </source>
</evidence>
<dbReference type="PANTHER" id="PTHR47053:SF4">
    <property type="entry name" value="ENDOPEPTIDASE LYTE-RELATED"/>
    <property type="match status" value="1"/>
</dbReference>
<evidence type="ECO:0000256" key="3">
    <source>
        <dbReference type="ARBA" id="ARBA00022801"/>
    </source>
</evidence>
<dbReference type="GO" id="GO:0006508">
    <property type="term" value="P:proteolysis"/>
    <property type="evidence" value="ECO:0007669"/>
    <property type="project" value="UniProtKB-KW"/>
</dbReference>
<dbReference type="EMBL" id="OBEN01000005">
    <property type="protein sequence ID" value="SNZ14319.1"/>
    <property type="molecule type" value="Genomic_DNA"/>
</dbReference>
<dbReference type="Proteomes" id="UP000218627">
    <property type="component" value="Unassembled WGS sequence"/>
</dbReference>
<keyword evidence="2" id="KW-0645">Protease</keyword>
<dbReference type="InterPro" id="IPR038765">
    <property type="entry name" value="Papain-like_cys_pep_sf"/>
</dbReference>
<organism evidence="6 7">
    <name type="scientific">Hydrogenobacter hydrogenophilus</name>
    <dbReference type="NCBI Taxonomy" id="35835"/>
    <lineage>
        <taxon>Bacteria</taxon>
        <taxon>Pseudomonadati</taxon>
        <taxon>Aquificota</taxon>
        <taxon>Aquificia</taxon>
        <taxon>Aquificales</taxon>
        <taxon>Aquificaceae</taxon>
        <taxon>Hydrogenobacter</taxon>
    </lineage>
</organism>
<comment type="similarity">
    <text evidence="1">Belongs to the peptidase C40 family.</text>
</comment>
<keyword evidence="3" id="KW-0378">Hydrolase</keyword>
<evidence type="ECO:0000256" key="1">
    <source>
        <dbReference type="ARBA" id="ARBA00007074"/>
    </source>
</evidence>
<keyword evidence="7" id="KW-1185">Reference proteome</keyword>
<dbReference type="Gene3D" id="3.90.1720.10">
    <property type="entry name" value="endopeptidase domain like (from Nostoc punctiforme)"/>
    <property type="match status" value="1"/>
</dbReference>
<dbReference type="SUPFAM" id="SSF54001">
    <property type="entry name" value="Cysteine proteinases"/>
    <property type="match status" value="1"/>
</dbReference>
<evidence type="ECO:0000313" key="6">
    <source>
        <dbReference type="EMBL" id="SNZ14319.1"/>
    </source>
</evidence>
<reference evidence="7" key="1">
    <citation type="submission" date="2017-09" db="EMBL/GenBank/DDBJ databases">
        <authorList>
            <person name="Varghese N."/>
            <person name="Submissions S."/>
        </authorList>
    </citation>
    <scope>NUCLEOTIDE SEQUENCE [LARGE SCALE GENOMIC DNA]</scope>
    <source>
        <strain evidence="7">DSM 2913</strain>
    </source>
</reference>
<keyword evidence="4" id="KW-0788">Thiol protease</keyword>
<gene>
    <name evidence="6" type="ORF">SAMN06265353_1031</name>
</gene>
<accession>A0A285NXZ9</accession>
<evidence type="ECO:0000313" key="7">
    <source>
        <dbReference type="Proteomes" id="UP000218627"/>
    </source>
</evidence>
<sequence length="164" mass="18973">MVGIKGITLLGVIYWTYFSFALPDEDHLLITALSFMDRGYRFGSDSSYAMDCSAFVQKVFRINGIELPRSTREQAQYGKPVKREDIKPGDLLFFRTYAPYPSHVGIYIGNGKMIHASTTQGIVISRIDEPYWKTRFLFARRVLKEQNQEDDIKDIILESLRDKF</sequence>
<dbReference type="InterPro" id="IPR000064">
    <property type="entry name" value="NLP_P60_dom"/>
</dbReference>
<dbReference type="InterPro" id="IPR051202">
    <property type="entry name" value="Peptidase_C40"/>
</dbReference>